<dbReference type="GO" id="GO:0015074">
    <property type="term" value="P:DNA integration"/>
    <property type="evidence" value="ECO:0007669"/>
    <property type="project" value="UniProtKB-KW"/>
</dbReference>
<dbReference type="InterPro" id="IPR002104">
    <property type="entry name" value="Integrase_catalytic"/>
</dbReference>
<reference evidence="8 9" key="1">
    <citation type="submission" date="2020-07" db="EMBL/GenBank/DDBJ databases">
        <title>Roseicoccus Jingziensis gen. nov., sp. nov., isolated from coastal seawater.</title>
        <authorList>
            <person name="Feng X."/>
        </authorList>
    </citation>
    <scope>NUCLEOTIDE SEQUENCE [LARGE SCALE GENOMIC DNA]</scope>
    <source>
        <strain evidence="8 9">N1E253</strain>
    </source>
</reference>
<dbReference type="PANTHER" id="PTHR30349:SF41">
    <property type="entry name" value="INTEGRASE_RECOMBINASE PROTEIN MJ0367-RELATED"/>
    <property type="match status" value="1"/>
</dbReference>
<evidence type="ECO:0000259" key="7">
    <source>
        <dbReference type="PROSITE" id="PS51900"/>
    </source>
</evidence>
<evidence type="ECO:0000256" key="2">
    <source>
        <dbReference type="ARBA" id="ARBA00022908"/>
    </source>
</evidence>
<feature type="domain" description="Core-binding (CB)" evidence="7">
    <location>
        <begin position="59"/>
        <end position="147"/>
    </location>
</feature>
<proteinExistence type="inferred from homology"/>
<dbReference type="SUPFAM" id="SSF56349">
    <property type="entry name" value="DNA breaking-rejoining enzymes"/>
    <property type="match status" value="1"/>
</dbReference>
<keyword evidence="3 5" id="KW-0238">DNA-binding</keyword>
<dbReference type="Proteomes" id="UP000557872">
    <property type="component" value="Unassembled WGS sequence"/>
</dbReference>
<dbReference type="InterPro" id="IPR010998">
    <property type="entry name" value="Integrase_recombinase_N"/>
</dbReference>
<dbReference type="Gene3D" id="1.10.150.130">
    <property type="match status" value="1"/>
</dbReference>
<dbReference type="EMBL" id="JACBAZ010000003">
    <property type="protein sequence ID" value="NWK55650.1"/>
    <property type="molecule type" value="Genomic_DNA"/>
</dbReference>
<dbReference type="InterPro" id="IPR044068">
    <property type="entry name" value="CB"/>
</dbReference>
<name>A0A851GLK8_9BACT</name>
<dbReference type="Pfam" id="PF13102">
    <property type="entry name" value="Phage_int_SAM_5"/>
    <property type="match status" value="1"/>
</dbReference>
<dbReference type="PANTHER" id="PTHR30349">
    <property type="entry name" value="PHAGE INTEGRASE-RELATED"/>
    <property type="match status" value="1"/>
</dbReference>
<evidence type="ECO:0000256" key="5">
    <source>
        <dbReference type="PROSITE-ProRule" id="PRU01248"/>
    </source>
</evidence>
<gene>
    <name evidence="8" type="ORF">HW115_08505</name>
</gene>
<dbReference type="GO" id="GO:0006310">
    <property type="term" value="P:DNA recombination"/>
    <property type="evidence" value="ECO:0007669"/>
    <property type="project" value="UniProtKB-KW"/>
</dbReference>
<dbReference type="RefSeq" id="WP_178932197.1">
    <property type="nucleotide sequence ID" value="NZ_JACBAZ010000003.1"/>
</dbReference>
<dbReference type="PROSITE" id="PS51898">
    <property type="entry name" value="TYR_RECOMBINASE"/>
    <property type="match status" value="1"/>
</dbReference>
<dbReference type="AlphaFoldDB" id="A0A851GLK8"/>
<dbReference type="GO" id="GO:0003677">
    <property type="term" value="F:DNA binding"/>
    <property type="evidence" value="ECO:0007669"/>
    <property type="project" value="UniProtKB-UniRule"/>
</dbReference>
<keyword evidence="4" id="KW-0233">DNA recombination</keyword>
<dbReference type="InterPro" id="IPR050090">
    <property type="entry name" value="Tyrosine_recombinase_XerCD"/>
</dbReference>
<evidence type="ECO:0000313" key="9">
    <source>
        <dbReference type="Proteomes" id="UP000557872"/>
    </source>
</evidence>
<dbReference type="CDD" id="cd00397">
    <property type="entry name" value="DNA_BRE_C"/>
    <property type="match status" value="1"/>
</dbReference>
<dbReference type="InterPro" id="IPR025269">
    <property type="entry name" value="SAM-like_dom"/>
</dbReference>
<feature type="domain" description="Tyr recombinase" evidence="6">
    <location>
        <begin position="169"/>
        <end position="357"/>
    </location>
</feature>
<evidence type="ECO:0000256" key="4">
    <source>
        <dbReference type="ARBA" id="ARBA00023172"/>
    </source>
</evidence>
<evidence type="ECO:0000313" key="8">
    <source>
        <dbReference type="EMBL" id="NWK55650.1"/>
    </source>
</evidence>
<evidence type="ECO:0000256" key="3">
    <source>
        <dbReference type="ARBA" id="ARBA00023125"/>
    </source>
</evidence>
<keyword evidence="2" id="KW-0229">DNA integration</keyword>
<organism evidence="8 9">
    <name type="scientific">Oceaniferula marina</name>
    <dbReference type="NCBI Taxonomy" id="2748318"/>
    <lineage>
        <taxon>Bacteria</taxon>
        <taxon>Pseudomonadati</taxon>
        <taxon>Verrucomicrobiota</taxon>
        <taxon>Verrucomicrobiia</taxon>
        <taxon>Verrucomicrobiales</taxon>
        <taxon>Verrucomicrobiaceae</taxon>
        <taxon>Oceaniferula</taxon>
    </lineage>
</organism>
<dbReference type="InterPro" id="IPR013762">
    <property type="entry name" value="Integrase-like_cat_sf"/>
</dbReference>
<dbReference type="Gene3D" id="1.10.443.10">
    <property type="entry name" value="Intergrase catalytic core"/>
    <property type="match status" value="1"/>
</dbReference>
<evidence type="ECO:0000259" key="6">
    <source>
        <dbReference type="PROSITE" id="PS51898"/>
    </source>
</evidence>
<keyword evidence="9" id="KW-1185">Reference proteome</keyword>
<evidence type="ECO:0000256" key="1">
    <source>
        <dbReference type="ARBA" id="ARBA00008857"/>
    </source>
</evidence>
<dbReference type="Pfam" id="PF00589">
    <property type="entry name" value="Phage_integrase"/>
    <property type="match status" value="1"/>
</dbReference>
<comment type="similarity">
    <text evidence="1">Belongs to the 'phage' integrase family.</text>
</comment>
<comment type="caution">
    <text evidence="8">The sequence shown here is derived from an EMBL/GenBank/DDBJ whole genome shotgun (WGS) entry which is preliminary data.</text>
</comment>
<protein>
    <submittedName>
        <fullName evidence="8">Site-specific integrase</fullName>
    </submittedName>
</protein>
<sequence>MEKVALAEAGAGEDKGSRIAAIVAQVAEEARKGILNAVSARKAVSEILKISTGEDMPEYTIRTWTAEWLKRKEGKTESTMRAYRTHTAHFLKWLEDRADNTLESLTVADMRKYRQWLLNGAGGKNKASNTTTKQKMKVVSSIYIKAMAEGLTNFNPTAALEPLEETEKLERKPFSPKEVDLLTHAAPSEEWKGIIIMGAFTGLRLTDCALLTWQDIKLNKGVIVTTPRKTKRKKTIVTIPIHPTLLEFLQNQPTPIDSTTHVFPTLAKSTGAGRNGLSVQFTNIMKKAGVSRGKSINTGGRTMYERSFHSLRHTLTSWLADSNVSPEIRMQILGHKSEDVHAIYTHLDDVTLKTAMNSIPELKAN</sequence>
<dbReference type="InterPro" id="IPR011010">
    <property type="entry name" value="DNA_brk_join_enz"/>
</dbReference>
<dbReference type="PROSITE" id="PS51900">
    <property type="entry name" value="CB"/>
    <property type="match status" value="1"/>
</dbReference>
<accession>A0A851GLK8</accession>